<feature type="domain" description="MYND-type" evidence="5">
    <location>
        <begin position="77"/>
        <end position="119"/>
    </location>
</feature>
<evidence type="ECO:0000256" key="2">
    <source>
        <dbReference type="ARBA" id="ARBA00022771"/>
    </source>
</evidence>
<name>A0AAD7IAY2_9AGAR</name>
<dbReference type="InterPro" id="IPR046341">
    <property type="entry name" value="SET_dom_sf"/>
</dbReference>
<dbReference type="AlphaFoldDB" id="A0AAD7IAY2"/>
<reference evidence="6" key="1">
    <citation type="submission" date="2023-03" db="EMBL/GenBank/DDBJ databases">
        <title>Massive genome expansion in bonnet fungi (Mycena s.s.) driven by repeated elements and novel gene families across ecological guilds.</title>
        <authorList>
            <consortium name="Lawrence Berkeley National Laboratory"/>
            <person name="Harder C.B."/>
            <person name="Miyauchi S."/>
            <person name="Viragh M."/>
            <person name="Kuo A."/>
            <person name="Thoen E."/>
            <person name="Andreopoulos B."/>
            <person name="Lu D."/>
            <person name="Skrede I."/>
            <person name="Drula E."/>
            <person name="Henrissat B."/>
            <person name="Morin E."/>
            <person name="Kohler A."/>
            <person name="Barry K."/>
            <person name="LaButti K."/>
            <person name="Morin E."/>
            <person name="Salamov A."/>
            <person name="Lipzen A."/>
            <person name="Mereny Z."/>
            <person name="Hegedus B."/>
            <person name="Baldrian P."/>
            <person name="Stursova M."/>
            <person name="Weitz H."/>
            <person name="Taylor A."/>
            <person name="Grigoriev I.V."/>
            <person name="Nagy L.G."/>
            <person name="Martin F."/>
            <person name="Kauserud H."/>
        </authorList>
    </citation>
    <scope>NUCLEOTIDE SEQUENCE</scope>
    <source>
        <strain evidence="6">CBHHK182m</strain>
    </source>
</reference>
<dbReference type="PROSITE" id="PS50865">
    <property type="entry name" value="ZF_MYND_2"/>
    <property type="match status" value="1"/>
</dbReference>
<evidence type="ECO:0000256" key="4">
    <source>
        <dbReference type="PROSITE-ProRule" id="PRU00134"/>
    </source>
</evidence>
<dbReference type="EMBL" id="JARKIB010000109">
    <property type="protein sequence ID" value="KAJ7738988.1"/>
    <property type="molecule type" value="Genomic_DNA"/>
</dbReference>
<dbReference type="Pfam" id="PF01753">
    <property type="entry name" value="zf-MYND"/>
    <property type="match status" value="1"/>
</dbReference>
<evidence type="ECO:0000313" key="7">
    <source>
        <dbReference type="Proteomes" id="UP001215598"/>
    </source>
</evidence>
<evidence type="ECO:0000256" key="3">
    <source>
        <dbReference type="ARBA" id="ARBA00022833"/>
    </source>
</evidence>
<gene>
    <name evidence="6" type="ORF">B0H16DRAFT_1891185</name>
</gene>
<comment type="caution">
    <text evidence="6">The sequence shown here is derived from an EMBL/GenBank/DDBJ whole genome shotgun (WGS) entry which is preliminary data.</text>
</comment>
<evidence type="ECO:0000313" key="6">
    <source>
        <dbReference type="EMBL" id="KAJ7738988.1"/>
    </source>
</evidence>
<proteinExistence type="predicted"/>
<organism evidence="6 7">
    <name type="scientific">Mycena metata</name>
    <dbReference type="NCBI Taxonomy" id="1033252"/>
    <lineage>
        <taxon>Eukaryota</taxon>
        <taxon>Fungi</taxon>
        <taxon>Dikarya</taxon>
        <taxon>Basidiomycota</taxon>
        <taxon>Agaricomycotina</taxon>
        <taxon>Agaricomycetes</taxon>
        <taxon>Agaricomycetidae</taxon>
        <taxon>Agaricales</taxon>
        <taxon>Marasmiineae</taxon>
        <taxon>Mycenaceae</taxon>
        <taxon>Mycena</taxon>
    </lineage>
</organism>
<keyword evidence="7" id="KW-1185">Reference proteome</keyword>
<accession>A0AAD7IAY2</accession>
<dbReference type="Proteomes" id="UP001215598">
    <property type="component" value="Unassembled WGS sequence"/>
</dbReference>
<keyword evidence="1" id="KW-0479">Metal-binding</keyword>
<sequence>MTALPLDLQLSQLSLLPPLFRLSAKSAAAGSSKALERIPYLIADCTDLHTPRLVLPALFAVLQRAPVHCVSSQACDNMKCGVILAKSQLRRCSQCGKRYYCSAPCQAKDWRDDGHRGVCKSLQKSSIDLGTATERGFMRAVLDRDFEEDRPALFRRQVMFIYQNPESDFYCLYDYEGVPTGSGVYALENFPCENPFWEDCVARARRSGGRMEIHLMNVPDGTLDDAPRGVLSGRERIFPLRSSRADIQVGLRVIARSLPPGITDVETMKDQIDEKVAALMKPTRDVVQIHCE</sequence>
<protein>
    <recommendedName>
        <fullName evidence="5">MYND-type domain-containing protein</fullName>
    </recommendedName>
</protein>
<keyword evidence="3" id="KW-0862">Zinc</keyword>
<keyword evidence="2 4" id="KW-0863">Zinc-finger</keyword>
<dbReference type="Gene3D" id="2.170.270.10">
    <property type="entry name" value="SET domain"/>
    <property type="match status" value="1"/>
</dbReference>
<dbReference type="SUPFAM" id="SSF144232">
    <property type="entry name" value="HIT/MYND zinc finger-like"/>
    <property type="match status" value="1"/>
</dbReference>
<evidence type="ECO:0000259" key="5">
    <source>
        <dbReference type="PROSITE" id="PS50865"/>
    </source>
</evidence>
<evidence type="ECO:0000256" key="1">
    <source>
        <dbReference type="ARBA" id="ARBA00022723"/>
    </source>
</evidence>
<dbReference type="InterPro" id="IPR002893">
    <property type="entry name" value="Znf_MYND"/>
</dbReference>
<dbReference type="Gene3D" id="1.10.220.160">
    <property type="match status" value="1"/>
</dbReference>
<dbReference type="Gene3D" id="6.10.140.2220">
    <property type="match status" value="1"/>
</dbReference>
<dbReference type="GO" id="GO:0008270">
    <property type="term" value="F:zinc ion binding"/>
    <property type="evidence" value="ECO:0007669"/>
    <property type="project" value="UniProtKB-KW"/>
</dbReference>